<comment type="subcellular location">
    <subcellularLocation>
        <location evidence="9">Cytoplasm</location>
    </subcellularLocation>
</comment>
<keyword evidence="7 9" id="KW-0694">RNA-binding</keyword>
<dbReference type="InterPro" id="IPR027417">
    <property type="entry name" value="P-loop_NTPase"/>
</dbReference>
<dbReference type="Proteomes" id="UP000242515">
    <property type="component" value="Unassembled WGS sequence"/>
</dbReference>
<dbReference type="InterPro" id="IPR024914">
    <property type="entry name" value="tRNA_acetyltr_TmcA"/>
</dbReference>
<dbReference type="EC" id="2.3.1.193" evidence="9"/>
<evidence type="ECO:0000256" key="3">
    <source>
        <dbReference type="ARBA" id="ARBA00022679"/>
    </source>
</evidence>
<dbReference type="PANTHER" id="PTHR10925">
    <property type="entry name" value="N-ACETYLTRANSFERASE 10"/>
    <property type="match status" value="1"/>
</dbReference>
<dbReference type="GO" id="GO:0005737">
    <property type="term" value="C:cytoplasm"/>
    <property type="evidence" value="ECO:0007669"/>
    <property type="project" value="UniProtKB-SubCell"/>
</dbReference>
<keyword evidence="1 9" id="KW-0963">Cytoplasm</keyword>
<dbReference type="GO" id="GO:0051392">
    <property type="term" value="F:tRNA cytidine N4-acetyltransferase activity"/>
    <property type="evidence" value="ECO:0007669"/>
    <property type="project" value="UniProtKB-UniRule"/>
</dbReference>
<dbReference type="Pfam" id="PF17176">
    <property type="entry name" value="tRNA_bind_3"/>
    <property type="match status" value="1"/>
</dbReference>
<dbReference type="InterPro" id="IPR016181">
    <property type="entry name" value="Acyl_CoA_acyltransferase"/>
</dbReference>
<dbReference type="InterPro" id="IPR038321">
    <property type="entry name" value="TmcA_C_sf"/>
</dbReference>
<evidence type="ECO:0000256" key="5">
    <source>
        <dbReference type="ARBA" id="ARBA00022741"/>
    </source>
</evidence>
<dbReference type="InterPro" id="IPR032672">
    <property type="entry name" value="TmcA/NAT10/Kre33"/>
</dbReference>
<feature type="binding site" evidence="9">
    <location>
        <position position="314"/>
    </location>
    <ligand>
        <name>ATP</name>
        <dbReference type="ChEBI" id="CHEBI:30616"/>
    </ligand>
</feature>
<dbReference type="Pfam" id="PF08351">
    <property type="entry name" value="TmcA_N"/>
    <property type="match status" value="1"/>
</dbReference>
<evidence type="ECO:0000313" key="12">
    <source>
        <dbReference type="Proteomes" id="UP000242515"/>
    </source>
</evidence>
<keyword evidence="6 9" id="KW-0067">ATP-binding</keyword>
<gene>
    <name evidence="9" type="primary">tmcA</name>
    <name evidence="11" type="ORF">SAMN05216522_10763</name>
</gene>
<evidence type="ECO:0000313" key="11">
    <source>
        <dbReference type="EMBL" id="SEQ83014.1"/>
    </source>
</evidence>
<dbReference type="GO" id="GO:1990883">
    <property type="term" value="F:18S rRNA cytidine N-acetyltransferase activity"/>
    <property type="evidence" value="ECO:0007669"/>
    <property type="project" value="TreeGrafter"/>
</dbReference>
<evidence type="ECO:0000256" key="7">
    <source>
        <dbReference type="ARBA" id="ARBA00022884"/>
    </source>
</evidence>
<dbReference type="SUPFAM" id="SSF52540">
    <property type="entry name" value="P-loop containing nucleoside triphosphate hydrolases"/>
    <property type="match status" value="1"/>
</dbReference>
<dbReference type="GO" id="GO:0000049">
    <property type="term" value="F:tRNA binding"/>
    <property type="evidence" value="ECO:0007669"/>
    <property type="project" value="UniProtKB-UniRule"/>
</dbReference>
<dbReference type="Gene3D" id="1.20.120.890">
    <property type="entry name" value="tRNA(Met) cytidine acetyltransferase, tail domain"/>
    <property type="match status" value="1"/>
</dbReference>
<dbReference type="SUPFAM" id="SSF55729">
    <property type="entry name" value="Acyl-CoA N-acyltransferases (Nat)"/>
    <property type="match status" value="1"/>
</dbReference>
<feature type="binding site" evidence="9">
    <location>
        <position position="495"/>
    </location>
    <ligand>
        <name>acetyl-CoA</name>
        <dbReference type="ChEBI" id="CHEBI:57288"/>
    </ligand>
</feature>
<dbReference type="InterPro" id="IPR007807">
    <property type="entry name" value="TcmA/NAT10_helicase"/>
</dbReference>
<keyword evidence="2 9" id="KW-0820">tRNA-binding</keyword>
<organism evidence="11 12">
    <name type="scientific">Rosenbergiella nectarea</name>
    <dbReference type="NCBI Taxonomy" id="988801"/>
    <lineage>
        <taxon>Bacteria</taxon>
        <taxon>Pseudomonadati</taxon>
        <taxon>Pseudomonadota</taxon>
        <taxon>Gammaproteobacteria</taxon>
        <taxon>Enterobacterales</taxon>
        <taxon>Erwiniaceae</taxon>
        <taxon>Rosenbergiella</taxon>
    </lineage>
</organism>
<evidence type="ECO:0000256" key="4">
    <source>
        <dbReference type="ARBA" id="ARBA00022694"/>
    </source>
</evidence>
<comment type="catalytic activity">
    <reaction evidence="9">
        <text>cytidine(34) in elongator tRNA(Met) + acetyl-CoA + ATP + H2O = N(4)-acetylcytidine(34) in elongator tRNA(Met) + ADP + phosphate + CoA + H(+)</text>
        <dbReference type="Rhea" id="RHEA:43788"/>
        <dbReference type="Rhea" id="RHEA-COMP:10693"/>
        <dbReference type="Rhea" id="RHEA-COMP:10694"/>
        <dbReference type="ChEBI" id="CHEBI:15377"/>
        <dbReference type="ChEBI" id="CHEBI:15378"/>
        <dbReference type="ChEBI" id="CHEBI:30616"/>
        <dbReference type="ChEBI" id="CHEBI:43474"/>
        <dbReference type="ChEBI" id="CHEBI:57287"/>
        <dbReference type="ChEBI" id="CHEBI:57288"/>
        <dbReference type="ChEBI" id="CHEBI:74900"/>
        <dbReference type="ChEBI" id="CHEBI:82748"/>
        <dbReference type="ChEBI" id="CHEBI:456216"/>
        <dbReference type="EC" id="2.3.1.193"/>
    </reaction>
</comment>
<keyword evidence="5 9" id="KW-0547">Nucleotide-binding</keyword>
<name>A0A1H9J802_9GAMM</name>
<reference evidence="12" key="1">
    <citation type="submission" date="2016-10" db="EMBL/GenBank/DDBJ databases">
        <authorList>
            <person name="Varghese N."/>
            <person name="Submissions S."/>
        </authorList>
    </citation>
    <scope>NUCLEOTIDE SEQUENCE [LARGE SCALE GENOMIC DNA]</scope>
    <source>
        <strain evidence="12">8N4</strain>
    </source>
</reference>
<dbReference type="Pfam" id="PF05127">
    <property type="entry name" value="NAT10_TcmA_helicase"/>
    <property type="match status" value="1"/>
</dbReference>
<comment type="similarity">
    <text evidence="9">Belongs to the TmcA family.</text>
</comment>
<sequence length="653" mass="73459">MPSAFIAEQMRRKGLRRICVISGSPPFRDTATQQWQSAFPGDWLRVTTAPAGHTDEHLAQRARQFLGQEWLHAIYDASQGLHLETFAALAGTLVAGSWLILLLPESSSQQPIIDVDSLRWAECEQPIATPIFYRHLWRQLLRDSNHLIWREGEPRPQDRPLTMADWTPQGGAQQQAIIEELLCLPEGNCIVTAPRGRGKSALGGMLAALQPPCLITGPAKVATAVMARHAGEHYHFRAPDAILAAEDPGSWQWLIIDEAASLPTPQLQALITRFPRCLLLTTTEGYEGTGQGFLLKFGASGVVTKHFTLKTPQRYSVGDPLESFIERLLVLRDLPSSTVTRSPSLTLRAYQPADWSQYPTLATSTFQLLQAAHYRTTPVDLRRMMDAPHCGYWQMVEGEHCYGALGWVEEGEQSAELAHAVWRGERRPRGNLVAQSLAAHSRFPEAMLLASRRISRLAVSQPLRREGIGSRLVHALRENSQDKDFLSVSFGYTPELWHFWQRCGFQMVRMGTQREASSGCYAAMAIYPLTPAGQQLCKQAVAHFHRDWPIQQARYSPELSLGEWPSEDALFSQQDYEELVGFAQAHRPLSVSFPALWRAQQRYPHVECGQYLQHCLQRSQLPAGWSRKLWLLQLRRETADFLTLLPESSGQPT</sequence>
<dbReference type="PANTHER" id="PTHR10925:SF5">
    <property type="entry name" value="RNA CYTIDINE ACETYLTRANSFERASE"/>
    <property type="match status" value="1"/>
</dbReference>
<dbReference type="HAMAP" id="MF_01886">
    <property type="entry name" value="tRNA_acetyltr_TmcA"/>
    <property type="match status" value="1"/>
</dbReference>
<accession>A0A1H9J802</accession>
<keyword evidence="8 9" id="KW-0012">Acyltransferase</keyword>
<evidence type="ECO:0000256" key="1">
    <source>
        <dbReference type="ARBA" id="ARBA00022490"/>
    </source>
</evidence>
<dbReference type="Pfam" id="PF13718">
    <property type="entry name" value="GNAT_acetyltr_2"/>
    <property type="match status" value="1"/>
</dbReference>
<dbReference type="STRING" id="988801.SAMN05216522_10763"/>
<dbReference type="Gene3D" id="3.40.50.300">
    <property type="entry name" value="P-loop containing nucleotide triphosphate hydrolases"/>
    <property type="match status" value="1"/>
</dbReference>
<evidence type="ECO:0000259" key="10">
    <source>
        <dbReference type="PROSITE" id="PS51186"/>
    </source>
</evidence>
<dbReference type="Gene3D" id="3.40.50.11040">
    <property type="match status" value="1"/>
</dbReference>
<keyword evidence="4 9" id="KW-0819">tRNA processing</keyword>
<dbReference type="GO" id="GO:0002101">
    <property type="term" value="P:tRNA wobble cytosine modification"/>
    <property type="evidence" value="ECO:0007669"/>
    <property type="project" value="UniProtKB-UniRule"/>
</dbReference>
<dbReference type="InterPro" id="IPR000182">
    <property type="entry name" value="GNAT_dom"/>
</dbReference>
<dbReference type="GO" id="GO:0005524">
    <property type="term" value="F:ATP binding"/>
    <property type="evidence" value="ECO:0007669"/>
    <property type="project" value="UniProtKB-UniRule"/>
</dbReference>
<dbReference type="PROSITE" id="PS51186">
    <property type="entry name" value="GNAT"/>
    <property type="match status" value="1"/>
</dbReference>
<dbReference type="GO" id="GO:1904812">
    <property type="term" value="P:rRNA acetylation involved in maturation of SSU-rRNA"/>
    <property type="evidence" value="ECO:0007669"/>
    <property type="project" value="TreeGrafter"/>
</dbReference>
<evidence type="ECO:0000256" key="8">
    <source>
        <dbReference type="ARBA" id="ARBA00023315"/>
    </source>
</evidence>
<dbReference type="InterPro" id="IPR013562">
    <property type="entry name" value="TmcA/NAT10_N"/>
</dbReference>
<evidence type="ECO:0000256" key="2">
    <source>
        <dbReference type="ARBA" id="ARBA00022555"/>
    </source>
</evidence>
<evidence type="ECO:0000256" key="9">
    <source>
        <dbReference type="HAMAP-Rule" id="MF_01886"/>
    </source>
</evidence>
<comment type="caution">
    <text evidence="9">Lacks conserved residue(s) required for the propagation of feature annotation.</text>
</comment>
<dbReference type="OrthoDB" id="5578851at2"/>
<dbReference type="AlphaFoldDB" id="A0A1H9J802"/>
<keyword evidence="3 9" id="KW-0808">Transferase</keyword>
<feature type="binding site" evidence="9">
    <location>
        <position position="174"/>
    </location>
    <ligand>
        <name>ATP</name>
        <dbReference type="ChEBI" id="CHEBI:30616"/>
    </ligand>
</feature>
<evidence type="ECO:0000256" key="6">
    <source>
        <dbReference type="ARBA" id="ARBA00022840"/>
    </source>
</evidence>
<feature type="domain" description="N-acetyltransferase" evidence="10">
    <location>
        <begin position="345"/>
        <end position="527"/>
    </location>
</feature>
<dbReference type="EMBL" id="FOGC01000007">
    <property type="protein sequence ID" value="SEQ83014.1"/>
    <property type="molecule type" value="Genomic_DNA"/>
</dbReference>
<dbReference type="GO" id="GO:0051391">
    <property type="term" value="P:tRNA acetylation"/>
    <property type="evidence" value="ECO:0007669"/>
    <property type="project" value="UniProtKB-UniRule"/>
</dbReference>
<keyword evidence="12" id="KW-1185">Reference proteome</keyword>
<protein>
    <recommendedName>
        <fullName evidence="9">tRNA(Met) cytidine acetyltransferase TmcA</fullName>
        <ecNumber evidence="9">2.3.1.193</ecNumber>
    </recommendedName>
</protein>
<proteinExistence type="inferred from homology"/>
<dbReference type="RefSeq" id="WP_092676133.1">
    <property type="nucleotide sequence ID" value="NZ_FOGC01000007.1"/>
</dbReference>
<comment type="function">
    <text evidence="9">Catalyzes the formation of N(4)-acetylcytidine (ac(4)C) at the wobble position of tRNA(Met), by using acetyl-CoA as an acetyl donor and ATP (or GTP).</text>
</comment>
<dbReference type="InterPro" id="IPR033442">
    <property type="entry name" value="TmcA_tRNA_bind"/>
</dbReference>
<dbReference type="Gene3D" id="3.40.630.30">
    <property type="match status" value="1"/>
</dbReference>
<feature type="binding site" evidence="9">
    <location>
        <position position="502"/>
    </location>
    <ligand>
        <name>acetyl-CoA</name>
        <dbReference type="ChEBI" id="CHEBI:57288"/>
    </ligand>
</feature>